<dbReference type="Proteomes" id="UP000008144">
    <property type="component" value="Unassembled WGS sequence"/>
</dbReference>
<dbReference type="InParanoid" id="F6TX79"/>
<dbReference type="SUPFAM" id="SSF47769">
    <property type="entry name" value="SAM/Pointed domain"/>
    <property type="match status" value="1"/>
</dbReference>
<dbReference type="InterPro" id="IPR013761">
    <property type="entry name" value="SAM/pointed_sf"/>
</dbReference>
<dbReference type="Gene3D" id="1.10.150.50">
    <property type="entry name" value="Transcription Factor, Ets-1"/>
    <property type="match status" value="1"/>
</dbReference>
<name>F6TX79_CIOIN</name>
<accession>F6TX79</accession>
<evidence type="ECO:0000313" key="2">
    <source>
        <dbReference type="Proteomes" id="UP000008144"/>
    </source>
</evidence>
<sequence length="235" mass="26919">MSLFDILAFKLCQCGLYETVRILKEEEIESDVLDMITENMLFKIGVKPLGVRLRVLKLISQLPREIKLEVQENVPTEVIDVPTSSMRFEEESSGHTDQLRQDMIFETSTEQGKQISEVPETHVGAMNRYISHDEASMSSSSCENDESLMININSHSLVNELPSPIPYPNFSMFVLRAEKEGSVLSVRSHIIRECAVFYLALVPNLSKHYSPICRRIIQRFPQLMDKVFVPGKHRF</sequence>
<keyword evidence="2" id="KW-1185">Reference proteome</keyword>
<evidence type="ECO:0000313" key="1">
    <source>
        <dbReference type="Ensembl" id="ENSCINP00000022304.2"/>
    </source>
</evidence>
<protein>
    <recommendedName>
        <fullName evidence="3">SAM domain-containing protein</fullName>
    </recommendedName>
</protein>
<proteinExistence type="predicted"/>
<reference evidence="2" key="1">
    <citation type="journal article" date="2002" name="Science">
        <title>The draft genome of Ciona intestinalis: insights into chordate and vertebrate origins.</title>
        <authorList>
            <person name="Dehal P."/>
            <person name="Satou Y."/>
            <person name="Campbell R.K."/>
            <person name="Chapman J."/>
            <person name="Degnan B."/>
            <person name="De Tomaso A."/>
            <person name="Davidson B."/>
            <person name="Di Gregorio A."/>
            <person name="Gelpke M."/>
            <person name="Goodstein D.M."/>
            <person name="Harafuji N."/>
            <person name="Hastings K.E."/>
            <person name="Ho I."/>
            <person name="Hotta K."/>
            <person name="Huang W."/>
            <person name="Kawashima T."/>
            <person name="Lemaire P."/>
            <person name="Martinez D."/>
            <person name="Meinertzhagen I.A."/>
            <person name="Necula S."/>
            <person name="Nonaka M."/>
            <person name="Putnam N."/>
            <person name="Rash S."/>
            <person name="Saiga H."/>
            <person name="Satake M."/>
            <person name="Terry A."/>
            <person name="Yamada L."/>
            <person name="Wang H.G."/>
            <person name="Awazu S."/>
            <person name="Azumi K."/>
            <person name="Boore J."/>
            <person name="Branno M."/>
            <person name="Chin-Bow S."/>
            <person name="DeSantis R."/>
            <person name="Doyle S."/>
            <person name="Francino P."/>
            <person name="Keys D.N."/>
            <person name="Haga S."/>
            <person name="Hayashi H."/>
            <person name="Hino K."/>
            <person name="Imai K.S."/>
            <person name="Inaba K."/>
            <person name="Kano S."/>
            <person name="Kobayashi K."/>
            <person name="Kobayashi M."/>
            <person name="Lee B.I."/>
            <person name="Makabe K.W."/>
            <person name="Manohar C."/>
            <person name="Matassi G."/>
            <person name="Medina M."/>
            <person name="Mochizuki Y."/>
            <person name="Mount S."/>
            <person name="Morishita T."/>
            <person name="Miura S."/>
            <person name="Nakayama A."/>
            <person name="Nishizaka S."/>
            <person name="Nomoto H."/>
            <person name="Ohta F."/>
            <person name="Oishi K."/>
            <person name="Rigoutsos I."/>
            <person name="Sano M."/>
            <person name="Sasaki A."/>
            <person name="Sasakura Y."/>
            <person name="Shoguchi E."/>
            <person name="Shin-i T."/>
            <person name="Spagnuolo A."/>
            <person name="Stainier D."/>
            <person name="Suzuki M.M."/>
            <person name="Tassy O."/>
            <person name="Takatori N."/>
            <person name="Tokuoka M."/>
            <person name="Yagi K."/>
            <person name="Yoshizaki F."/>
            <person name="Wada S."/>
            <person name="Zhang C."/>
            <person name="Hyatt P.D."/>
            <person name="Larimer F."/>
            <person name="Detter C."/>
            <person name="Doggett N."/>
            <person name="Glavina T."/>
            <person name="Hawkins T."/>
            <person name="Richardson P."/>
            <person name="Lucas S."/>
            <person name="Kohara Y."/>
            <person name="Levine M."/>
            <person name="Satoh N."/>
            <person name="Rokhsar D.S."/>
        </authorList>
    </citation>
    <scope>NUCLEOTIDE SEQUENCE [LARGE SCALE GENOMIC DNA]</scope>
</reference>
<reference evidence="1" key="2">
    <citation type="submission" date="2025-08" db="UniProtKB">
        <authorList>
            <consortium name="Ensembl"/>
        </authorList>
    </citation>
    <scope>IDENTIFICATION</scope>
</reference>
<dbReference type="HOGENOM" id="CLU_1182459_0_0_1"/>
<reference evidence="1" key="3">
    <citation type="submission" date="2025-09" db="UniProtKB">
        <authorList>
            <consortium name="Ensembl"/>
        </authorList>
    </citation>
    <scope>IDENTIFICATION</scope>
</reference>
<dbReference type="AlphaFoldDB" id="F6TX79"/>
<organism evidence="1 2">
    <name type="scientific">Ciona intestinalis</name>
    <name type="common">Transparent sea squirt</name>
    <name type="synonym">Ascidia intestinalis</name>
    <dbReference type="NCBI Taxonomy" id="7719"/>
    <lineage>
        <taxon>Eukaryota</taxon>
        <taxon>Metazoa</taxon>
        <taxon>Chordata</taxon>
        <taxon>Tunicata</taxon>
        <taxon>Ascidiacea</taxon>
        <taxon>Phlebobranchia</taxon>
        <taxon>Cionidae</taxon>
        <taxon>Ciona</taxon>
    </lineage>
</organism>
<dbReference type="Ensembl" id="ENSCINT00000022550.2">
    <property type="protein sequence ID" value="ENSCINP00000022304.2"/>
    <property type="gene ID" value="ENSCING00000011735.2"/>
</dbReference>
<evidence type="ECO:0008006" key="3">
    <source>
        <dbReference type="Google" id="ProtNLM"/>
    </source>
</evidence>